<gene>
    <name evidence="1" type="ORF">QE440_004494</name>
</gene>
<reference evidence="1" key="1">
    <citation type="submission" date="2023-08" db="EMBL/GenBank/DDBJ databases">
        <title>Functional and genomic diversity of the sorghum phyllosphere microbiome.</title>
        <authorList>
            <person name="Shade A."/>
        </authorList>
    </citation>
    <scope>NUCLEOTIDE SEQUENCE</scope>
    <source>
        <strain evidence="1">SORGH_AS_0201</strain>
    </source>
</reference>
<accession>A0AAJ2C260</accession>
<dbReference type="EMBL" id="JAVJAF010000001">
    <property type="protein sequence ID" value="MDR6236753.1"/>
    <property type="molecule type" value="Genomic_DNA"/>
</dbReference>
<protein>
    <submittedName>
        <fullName evidence="1">Uncharacterized protein</fullName>
    </submittedName>
</protein>
<name>A0AAJ2C260_9PSED</name>
<comment type="caution">
    <text evidence="1">The sequence shown here is derived from an EMBL/GenBank/DDBJ whole genome shotgun (WGS) entry which is preliminary data.</text>
</comment>
<evidence type="ECO:0000313" key="1">
    <source>
        <dbReference type="EMBL" id="MDR6236753.1"/>
    </source>
</evidence>
<dbReference type="Proteomes" id="UP001268036">
    <property type="component" value="Unassembled WGS sequence"/>
</dbReference>
<sequence length="132" mass="13777">MNCSAPVIRRVFLRRAVLTLLPLIAPALLAAESGTTLLRLQGSNTVNADLGPRLVAGLLAERGYGDQRLEPTGVMDEWRLMARAADGSTVAVQIAAHGTGTGFAALGQPDGGCGGCVAPHQRQRSNHARRPG</sequence>
<proteinExistence type="predicted"/>
<evidence type="ECO:0000313" key="2">
    <source>
        <dbReference type="Proteomes" id="UP001268036"/>
    </source>
</evidence>
<organism evidence="1 2">
    <name type="scientific">Pseudomonas oryzihabitans</name>
    <dbReference type="NCBI Taxonomy" id="47885"/>
    <lineage>
        <taxon>Bacteria</taxon>
        <taxon>Pseudomonadati</taxon>
        <taxon>Pseudomonadota</taxon>
        <taxon>Gammaproteobacteria</taxon>
        <taxon>Pseudomonadales</taxon>
        <taxon>Pseudomonadaceae</taxon>
        <taxon>Pseudomonas</taxon>
    </lineage>
</organism>
<dbReference type="RefSeq" id="WP_309761769.1">
    <property type="nucleotide sequence ID" value="NZ_JAVJAF010000001.1"/>
</dbReference>
<dbReference type="AlphaFoldDB" id="A0AAJ2C260"/>